<evidence type="ECO:0000256" key="8">
    <source>
        <dbReference type="ARBA" id="ARBA00022603"/>
    </source>
</evidence>
<organism evidence="25 26">
    <name type="scientific">Butyrivibrio fibrisolvens DSM 3071</name>
    <dbReference type="NCBI Taxonomy" id="1121131"/>
    <lineage>
        <taxon>Bacteria</taxon>
        <taxon>Bacillati</taxon>
        <taxon>Bacillota</taxon>
        <taxon>Clostridia</taxon>
        <taxon>Lachnospirales</taxon>
        <taxon>Lachnospiraceae</taxon>
        <taxon>Butyrivibrio</taxon>
    </lineage>
</organism>
<dbReference type="GO" id="GO:0032259">
    <property type="term" value="P:methylation"/>
    <property type="evidence" value="ECO:0007669"/>
    <property type="project" value="UniProtKB-KW"/>
</dbReference>
<feature type="domain" description="Hcy-binding" evidence="21">
    <location>
        <begin position="4"/>
        <end position="289"/>
    </location>
</feature>
<evidence type="ECO:0000256" key="6">
    <source>
        <dbReference type="ARBA" id="ARBA00012032"/>
    </source>
</evidence>
<evidence type="ECO:0000256" key="16">
    <source>
        <dbReference type="ARBA" id="ARBA00023285"/>
    </source>
</evidence>
<evidence type="ECO:0000256" key="20">
    <source>
        <dbReference type="SAM" id="MobiDB-lite"/>
    </source>
</evidence>
<keyword evidence="16" id="KW-0170">Cobalt</keyword>
<dbReference type="GeneID" id="89509880"/>
<dbReference type="CDD" id="cd02070">
    <property type="entry name" value="corrinoid_protein_B12-BD"/>
    <property type="match status" value="1"/>
</dbReference>
<comment type="function">
    <text evidence="17">Catalyzes the transfer of a methyl group from methyl-cobalamin to homocysteine, yielding enzyme-bound cob(I)alamin and methionine. Subsequently, remethylates the cofactor using methyltetrahydrofolate.</text>
</comment>
<feature type="compositionally biased region" description="Low complexity" evidence="20">
    <location>
        <begin position="604"/>
        <end position="613"/>
    </location>
</feature>
<dbReference type="SUPFAM" id="SSF52242">
    <property type="entry name" value="Cobalamin (vitamin B12)-binding domain"/>
    <property type="match status" value="1"/>
</dbReference>
<dbReference type="Pfam" id="PF02574">
    <property type="entry name" value="S-methyl_trans"/>
    <property type="match status" value="1"/>
</dbReference>
<dbReference type="AlphaFoldDB" id="A0A1M6DX32"/>
<keyword evidence="9" id="KW-0028">Amino-acid biosynthesis</keyword>
<evidence type="ECO:0000259" key="21">
    <source>
        <dbReference type="PROSITE" id="PS50970"/>
    </source>
</evidence>
<comment type="cofactor">
    <cofactor evidence="3">
        <name>methylcob(III)alamin</name>
        <dbReference type="ChEBI" id="CHEBI:28115"/>
    </cofactor>
</comment>
<evidence type="ECO:0000259" key="22">
    <source>
        <dbReference type="PROSITE" id="PS50972"/>
    </source>
</evidence>
<keyword evidence="26" id="KW-1185">Reference proteome</keyword>
<evidence type="ECO:0000256" key="9">
    <source>
        <dbReference type="ARBA" id="ARBA00022605"/>
    </source>
</evidence>
<dbReference type="EMBL" id="FQXK01000040">
    <property type="protein sequence ID" value="SHI77806.1"/>
    <property type="molecule type" value="Genomic_DNA"/>
</dbReference>
<dbReference type="InterPro" id="IPR036589">
    <property type="entry name" value="HCY_dom_sf"/>
</dbReference>
<dbReference type="EC" id="2.1.1.13" evidence="6"/>
<dbReference type="OrthoDB" id="9803687at2"/>
<name>A0A1M6DX32_BUTFI</name>
<dbReference type="GO" id="GO:0008705">
    <property type="term" value="F:methionine synthase activity"/>
    <property type="evidence" value="ECO:0007669"/>
    <property type="project" value="UniProtKB-EC"/>
</dbReference>
<dbReference type="GO" id="GO:0005829">
    <property type="term" value="C:cytosol"/>
    <property type="evidence" value="ECO:0007669"/>
    <property type="project" value="TreeGrafter"/>
</dbReference>
<dbReference type="PROSITE" id="PS50970">
    <property type="entry name" value="HCY"/>
    <property type="match status" value="1"/>
</dbReference>
<comment type="cofactor">
    <cofactor evidence="2 19">
        <name>Zn(2+)</name>
        <dbReference type="ChEBI" id="CHEBI:29105"/>
    </cofactor>
</comment>
<feature type="domain" description="B12-binding N-terminal" evidence="24">
    <location>
        <begin position="618"/>
        <end position="712"/>
    </location>
</feature>
<dbReference type="PANTHER" id="PTHR45833">
    <property type="entry name" value="METHIONINE SYNTHASE"/>
    <property type="match status" value="1"/>
</dbReference>
<sequence>MTRQDFENFFKNNHPIFLDGATGTNLMKAGMPAGVCPEEWILNHRDVMIDLQRRYANAGSNIVYAPTFTASRIKLKEYGLEDKLVQMNTDLIKLSKEAVEGKALVAGDITMTGRQLQPVGDLSFEELIEVYKEQIKVIDEAGADLLVVETMMSLQECRAAMIAAKEVSDLPVMVTLTFEGDGKTLYGTTPECAAVVLESLGACAVGANCSTGPDKMAAVIRRMAQVTNIPIIAKPNAGMPSVVDGQTIYDMQPSEFADDMELLLNSGASIIGGCCGSTPDFIKALKDKFTDFDTTSARDEEGNPLTRGDKSLRRLTSERELLSFSLNDPFMIVGERINPTGKKKLQAQLREGSLDMVCDFTTKQEEDGAAILDVNVGMSGIDEHEMMMKVLNEVIQLTSLPICIDSSNVDVMEEALRWYPGRALINSISLEEGKAERCLPLAKKYGAMFILLPVGRDGIPTTIEEKIANIKELTDMALSYGLTKSDIVVDGLVATVGADPEAAIKTLETIQWCYENGYATICGLSNISFGLPQRSFINTAFLTMAIDRGLTMAISNPSQELLVNAAFASDLLKHKEESDLRYITRMQRYDGDAGKIAVSISGSSASNAASGTGTPTDEKSSDPIQRNMDILYKDVMGGNKRKIAQNTQTAIDAGCEPAKILNDVLMPAINDVGAKFDKGTYFLPQLIASAEAMKLSIAVLEPLLKQSGEQSEPKGTVIIATVHGDVHDIGKNLVALMLGNCGYRVIDLGKDVESELIIETAMKENAKIIALSALMTTTMVEMKNVIQLAKERGCTAKIIIGGACVTEDYAKEINADGYSTDAADCVRVVNELMEQTA</sequence>
<dbReference type="SUPFAM" id="SSF51717">
    <property type="entry name" value="Dihydropteroate synthetase-like"/>
    <property type="match status" value="1"/>
</dbReference>
<dbReference type="Gene3D" id="3.40.50.280">
    <property type="entry name" value="Cobalamin-binding domain"/>
    <property type="match status" value="1"/>
</dbReference>
<dbReference type="PANTHER" id="PTHR45833:SF1">
    <property type="entry name" value="METHIONINE SYNTHASE"/>
    <property type="match status" value="1"/>
</dbReference>
<keyword evidence="13 19" id="KW-0479">Metal-binding</keyword>
<dbReference type="Gene3D" id="1.10.1240.10">
    <property type="entry name" value="Methionine synthase domain"/>
    <property type="match status" value="1"/>
</dbReference>
<keyword evidence="12" id="KW-0949">S-adenosyl-L-methionine</keyword>
<dbReference type="InterPro" id="IPR050554">
    <property type="entry name" value="Met_Synthase/Corrinoid"/>
</dbReference>
<feature type="binding site" evidence="19">
    <location>
        <position position="274"/>
    </location>
    <ligand>
        <name>Zn(2+)</name>
        <dbReference type="ChEBI" id="CHEBI:29105"/>
    </ligand>
</feature>
<dbReference type="InterPro" id="IPR036724">
    <property type="entry name" value="Cobalamin-bd_sf"/>
</dbReference>
<dbReference type="InterPro" id="IPR011005">
    <property type="entry name" value="Dihydropteroate_synth-like_sf"/>
</dbReference>
<evidence type="ECO:0000313" key="26">
    <source>
        <dbReference type="Proteomes" id="UP000184278"/>
    </source>
</evidence>
<evidence type="ECO:0000256" key="11">
    <source>
        <dbReference type="ARBA" id="ARBA00022679"/>
    </source>
</evidence>
<dbReference type="GO" id="GO:0046872">
    <property type="term" value="F:metal ion binding"/>
    <property type="evidence" value="ECO:0007669"/>
    <property type="project" value="UniProtKB-KW"/>
</dbReference>
<evidence type="ECO:0000256" key="5">
    <source>
        <dbReference type="ARBA" id="ARBA00010398"/>
    </source>
</evidence>
<proteinExistence type="inferred from homology"/>
<dbReference type="InterPro" id="IPR003759">
    <property type="entry name" value="Cbl-bd_cap"/>
</dbReference>
<evidence type="ECO:0000259" key="23">
    <source>
        <dbReference type="PROSITE" id="PS51332"/>
    </source>
</evidence>
<accession>A0A1M6DX32</accession>
<feature type="binding site" evidence="19">
    <location>
        <position position="209"/>
    </location>
    <ligand>
        <name>Zn(2+)</name>
        <dbReference type="ChEBI" id="CHEBI:29105"/>
    </ligand>
</feature>
<dbReference type="PROSITE" id="PS51337">
    <property type="entry name" value="B12_BINDING_NTER"/>
    <property type="match status" value="1"/>
</dbReference>
<evidence type="ECO:0000256" key="14">
    <source>
        <dbReference type="ARBA" id="ARBA00022833"/>
    </source>
</evidence>
<dbReference type="InterPro" id="IPR000489">
    <property type="entry name" value="Pterin-binding_dom"/>
</dbReference>
<dbReference type="PROSITE" id="PS50972">
    <property type="entry name" value="PTERIN_BINDING"/>
    <property type="match status" value="1"/>
</dbReference>
<dbReference type="SMART" id="SM01018">
    <property type="entry name" value="B12-binding_2"/>
    <property type="match status" value="1"/>
</dbReference>
<dbReference type="InterPro" id="IPR036594">
    <property type="entry name" value="Meth_synthase_dom"/>
</dbReference>
<gene>
    <name evidence="25" type="ORF">SAMN02745229_03604</name>
</gene>
<dbReference type="PROSITE" id="PS51332">
    <property type="entry name" value="B12_BINDING"/>
    <property type="match status" value="1"/>
</dbReference>
<keyword evidence="14 19" id="KW-0862">Zinc</keyword>
<dbReference type="RefSeq" id="WP_073389824.1">
    <property type="nucleotide sequence ID" value="NZ_FQXK01000040.1"/>
</dbReference>
<dbReference type="GO" id="GO:0050667">
    <property type="term" value="P:homocysteine metabolic process"/>
    <property type="evidence" value="ECO:0007669"/>
    <property type="project" value="TreeGrafter"/>
</dbReference>
<feature type="binding site" evidence="19">
    <location>
        <position position="275"/>
    </location>
    <ligand>
        <name>Zn(2+)</name>
        <dbReference type="ChEBI" id="CHEBI:29105"/>
    </ligand>
</feature>
<dbReference type="Pfam" id="PF02310">
    <property type="entry name" value="B12-binding"/>
    <property type="match status" value="1"/>
</dbReference>
<dbReference type="GO" id="GO:0031419">
    <property type="term" value="F:cobalamin binding"/>
    <property type="evidence" value="ECO:0007669"/>
    <property type="project" value="UniProtKB-KW"/>
</dbReference>
<evidence type="ECO:0000259" key="24">
    <source>
        <dbReference type="PROSITE" id="PS51337"/>
    </source>
</evidence>
<reference evidence="26" key="1">
    <citation type="submission" date="2016-11" db="EMBL/GenBank/DDBJ databases">
        <authorList>
            <person name="Varghese N."/>
            <person name="Submissions S."/>
        </authorList>
    </citation>
    <scope>NUCLEOTIDE SEQUENCE [LARGE SCALE GENOMIC DNA]</scope>
    <source>
        <strain evidence="26">DSM 3071</strain>
    </source>
</reference>
<evidence type="ECO:0000256" key="12">
    <source>
        <dbReference type="ARBA" id="ARBA00022691"/>
    </source>
</evidence>
<dbReference type="SUPFAM" id="SSF47644">
    <property type="entry name" value="Methionine synthase domain"/>
    <property type="match status" value="1"/>
</dbReference>
<evidence type="ECO:0000256" key="18">
    <source>
        <dbReference type="ARBA" id="ARBA00031040"/>
    </source>
</evidence>
<evidence type="ECO:0000256" key="3">
    <source>
        <dbReference type="ARBA" id="ARBA00001956"/>
    </source>
</evidence>
<evidence type="ECO:0000256" key="17">
    <source>
        <dbReference type="ARBA" id="ARBA00025552"/>
    </source>
</evidence>
<evidence type="ECO:0000256" key="7">
    <source>
        <dbReference type="ARBA" id="ARBA00013998"/>
    </source>
</evidence>
<comment type="similarity">
    <text evidence="5">Belongs to the vitamin-B12 dependent methionine synthase family.</text>
</comment>
<dbReference type="GO" id="GO:0046653">
    <property type="term" value="P:tetrahydrofolate metabolic process"/>
    <property type="evidence" value="ECO:0007669"/>
    <property type="project" value="TreeGrafter"/>
</dbReference>
<dbReference type="Gene3D" id="3.20.20.20">
    <property type="entry name" value="Dihydropteroate synthase-like"/>
    <property type="match status" value="1"/>
</dbReference>
<dbReference type="SUPFAM" id="SSF82282">
    <property type="entry name" value="Homocysteine S-methyltransferase"/>
    <property type="match status" value="1"/>
</dbReference>
<evidence type="ECO:0000256" key="10">
    <source>
        <dbReference type="ARBA" id="ARBA00022628"/>
    </source>
</evidence>
<keyword evidence="10" id="KW-0846">Cobalamin</keyword>
<evidence type="ECO:0000256" key="1">
    <source>
        <dbReference type="ARBA" id="ARBA00001700"/>
    </source>
</evidence>
<evidence type="ECO:0000313" key="25">
    <source>
        <dbReference type="EMBL" id="SHI77806.1"/>
    </source>
</evidence>
<protein>
    <recommendedName>
        <fullName evidence="7">Methionine synthase</fullName>
        <ecNumber evidence="6">2.1.1.13</ecNumber>
    </recommendedName>
    <alternativeName>
        <fullName evidence="18">5-methyltetrahydrofolate--homocysteine methyltransferase</fullName>
    </alternativeName>
</protein>
<comment type="pathway">
    <text evidence="4">Amino-acid biosynthesis; L-methionine biosynthesis via de novo pathway; L-methionine from L-homocysteine (MetH route): step 1/1.</text>
</comment>
<dbReference type="InterPro" id="IPR003726">
    <property type="entry name" value="HCY_dom"/>
</dbReference>
<feature type="domain" description="B12-binding" evidence="23">
    <location>
        <begin position="714"/>
        <end position="837"/>
    </location>
</feature>
<comment type="catalytic activity">
    <reaction evidence="1">
        <text>(6S)-5-methyl-5,6,7,8-tetrahydrofolate + L-homocysteine = (6S)-5,6,7,8-tetrahydrofolate + L-methionine</text>
        <dbReference type="Rhea" id="RHEA:11172"/>
        <dbReference type="ChEBI" id="CHEBI:18608"/>
        <dbReference type="ChEBI" id="CHEBI:57453"/>
        <dbReference type="ChEBI" id="CHEBI:57844"/>
        <dbReference type="ChEBI" id="CHEBI:58199"/>
        <dbReference type="EC" id="2.1.1.13"/>
    </reaction>
</comment>
<evidence type="ECO:0000256" key="4">
    <source>
        <dbReference type="ARBA" id="ARBA00005178"/>
    </source>
</evidence>
<dbReference type="InterPro" id="IPR006158">
    <property type="entry name" value="Cobalamin-bd"/>
</dbReference>
<keyword evidence="11 19" id="KW-0808">Transferase</keyword>
<dbReference type="Gene3D" id="3.20.20.330">
    <property type="entry name" value="Homocysteine-binding-like domain"/>
    <property type="match status" value="1"/>
</dbReference>
<evidence type="ECO:0000256" key="13">
    <source>
        <dbReference type="ARBA" id="ARBA00022723"/>
    </source>
</evidence>
<keyword evidence="15" id="KW-0486">Methionine biosynthesis</keyword>
<dbReference type="UniPathway" id="UPA00051">
    <property type="reaction ID" value="UER00081"/>
</dbReference>
<dbReference type="Proteomes" id="UP000184278">
    <property type="component" value="Unassembled WGS sequence"/>
</dbReference>
<keyword evidence="8 19" id="KW-0489">Methyltransferase</keyword>
<dbReference type="Pfam" id="PF02607">
    <property type="entry name" value="B12-binding_2"/>
    <property type="match status" value="1"/>
</dbReference>
<feature type="region of interest" description="Disordered" evidence="20">
    <location>
        <begin position="604"/>
        <end position="624"/>
    </location>
</feature>
<feature type="domain" description="Pterin-binding" evidence="22">
    <location>
        <begin position="330"/>
        <end position="573"/>
    </location>
</feature>
<dbReference type="STRING" id="1121131.SAMN02745229_03604"/>
<dbReference type="Pfam" id="PF00809">
    <property type="entry name" value="Pterin_bind"/>
    <property type="match status" value="1"/>
</dbReference>
<evidence type="ECO:0000256" key="15">
    <source>
        <dbReference type="ARBA" id="ARBA00023167"/>
    </source>
</evidence>
<evidence type="ECO:0000256" key="19">
    <source>
        <dbReference type="PROSITE-ProRule" id="PRU00333"/>
    </source>
</evidence>
<evidence type="ECO:0000256" key="2">
    <source>
        <dbReference type="ARBA" id="ARBA00001947"/>
    </source>
</evidence>